<protein>
    <submittedName>
        <fullName evidence="2">Uncharacterized protein</fullName>
    </submittedName>
</protein>
<evidence type="ECO:0000313" key="2">
    <source>
        <dbReference type="EMBL" id="NEC81674.1"/>
    </source>
</evidence>
<dbReference type="EMBL" id="JAAGMU010001093">
    <property type="protein sequence ID" value="NEC81674.1"/>
    <property type="molecule type" value="Genomic_DNA"/>
</dbReference>
<sequence>ATVVKVAGTHVPAAHRRAGSAHQPGGPEQLRLQWLTALEVRGIRPFLDQQRVLAASTGPRKAGPRLRGADKSAAA</sequence>
<organism evidence="2">
    <name type="scientific">Streptomyces sp. SID7958</name>
    <dbReference type="NCBI Taxonomy" id="2706093"/>
    <lineage>
        <taxon>Bacteria</taxon>
        <taxon>Bacillati</taxon>
        <taxon>Actinomycetota</taxon>
        <taxon>Actinomycetes</taxon>
        <taxon>Kitasatosporales</taxon>
        <taxon>Streptomycetaceae</taxon>
        <taxon>Streptomyces</taxon>
    </lineage>
</organism>
<proteinExistence type="predicted"/>
<feature type="non-terminal residue" evidence="2">
    <location>
        <position position="75"/>
    </location>
</feature>
<reference evidence="2" key="1">
    <citation type="submission" date="2020-01" db="EMBL/GenBank/DDBJ databases">
        <title>Insect and environment-associated Actinomycetes.</title>
        <authorList>
            <person name="Currrie C."/>
            <person name="Chevrette M."/>
            <person name="Carlson C."/>
            <person name="Stubbendieck R."/>
            <person name="Wendt-Pienkowski E."/>
        </authorList>
    </citation>
    <scope>NUCLEOTIDE SEQUENCE</scope>
    <source>
        <strain evidence="2">SID7958</strain>
    </source>
</reference>
<dbReference type="AlphaFoldDB" id="A0A6G3U5N8"/>
<evidence type="ECO:0000256" key="1">
    <source>
        <dbReference type="SAM" id="MobiDB-lite"/>
    </source>
</evidence>
<name>A0A6G3U5N8_9ACTN</name>
<accession>A0A6G3U5N8</accession>
<comment type="caution">
    <text evidence="2">The sequence shown here is derived from an EMBL/GenBank/DDBJ whole genome shotgun (WGS) entry which is preliminary data.</text>
</comment>
<dbReference type="RefSeq" id="WP_164336788.1">
    <property type="nucleotide sequence ID" value="NZ_JAAGMU010001093.1"/>
</dbReference>
<feature type="region of interest" description="Disordered" evidence="1">
    <location>
        <begin position="54"/>
        <end position="75"/>
    </location>
</feature>
<feature type="non-terminal residue" evidence="2">
    <location>
        <position position="1"/>
    </location>
</feature>
<gene>
    <name evidence="2" type="ORF">G3I38_21135</name>
</gene>